<feature type="non-terminal residue" evidence="1">
    <location>
        <position position="1"/>
    </location>
</feature>
<gene>
    <name evidence="1" type="ORF">J8J21_22825</name>
</gene>
<name>A0ABD4QAE7_MYCTX</name>
<proteinExistence type="predicted"/>
<dbReference type="InterPro" id="IPR011048">
    <property type="entry name" value="Haem_d1_sf"/>
</dbReference>
<organism evidence="1 2">
    <name type="scientific">Mycobacterium tuberculosis</name>
    <dbReference type="NCBI Taxonomy" id="1773"/>
    <lineage>
        <taxon>Bacteria</taxon>
        <taxon>Bacillati</taxon>
        <taxon>Actinomycetota</taxon>
        <taxon>Actinomycetes</taxon>
        <taxon>Mycobacteriales</taxon>
        <taxon>Mycobacteriaceae</taxon>
        <taxon>Mycobacterium</taxon>
        <taxon>Mycobacterium tuberculosis complex</taxon>
    </lineage>
</organism>
<evidence type="ECO:0000313" key="2">
    <source>
        <dbReference type="Proteomes" id="UP000671119"/>
    </source>
</evidence>
<evidence type="ECO:0000313" key="1">
    <source>
        <dbReference type="EMBL" id="MBP0685883.1"/>
    </source>
</evidence>
<feature type="non-terminal residue" evidence="1">
    <location>
        <position position="77"/>
    </location>
</feature>
<sequence length="77" mass="8745">GLQYFLGNYGPQAVVLVEPGNAEPFRRIELPARRVHFAVDSARPRFAYIFTEDGQLHQLNVITAKIEKSIKLTEPYS</sequence>
<protein>
    <submittedName>
        <fullName evidence="1">Uncharacterized protein</fullName>
    </submittedName>
</protein>
<dbReference type="AlphaFoldDB" id="A0ABD4QAE7"/>
<dbReference type="EMBL" id="JAGIZI010000688">
    <property type="protein sequence ID" value="MBP0685883.1"/>
    <property type="molecule type" value="Genomic_DNA"/>
</dbReference>
<comment type="caution">
    <text evidence="1">The sequence shown here is derived from an EMBL/GenBank/DDBJ whole genome shotgun (WGS) entry which is preliminary data.</text>
</comment>
<reference evidence="1 2" key="1">
    <citation type="submission" date="2021-03" db="EMBL/GenBank/DDBJ databases">
        <title>Whole Genome Sequencing of Mycobacterium tuberculosis clinical isolates from Arunachal Pradesh, India.</title>
        <authorList>
            <person name="Singh S."/>
            <person name="Mudliar S.R."/>
            <person name="Kulsum U."/>
            <person name="Rufai S.B."/>
            <person name="Singh P.K."/>
            <person name="Umpo M."/>
            <person name="Nyori M."/>
        </authorList>
    </citation>
    <scope>NUCLEOTIDE SEQUENCE [LARGE SCALE GENOMIC DNA]</scope>
    <source>
        <strain evidence="1 2">OMICS/BPL/0142/20/SP</strain>
    </source>
</reference>
<dbReference type="Proteomes" id="UP000671119">
    <property type="component" value="Unassembled WGS sequence"/>
</dbReference>
<accession>A0ABD4QAE7</accession>
<dbReference type="SUPFAM" id="SSF51004">
    <property type="entry name" value="C-terminal (heme d1) domain of cytochrome cd1-nitrite reductase"/>
    <property type="match status" value="1"/>
</dbReference>